<feature type="repeat" description="WD" evidence="11">
    <location>
        <begin position="375"/>
        <end position="414"/>
    </location>
</feature>
<dbReference type="Proteomes" id="UP000800040">
    <property type="component" value="Unassembled WGS sequence"/>
</dbReference>
<dbReference type="GO" id="GO:0005741">
    <property type="term" value="C:mitochondrial outer membrane"/>
    <property type="evidence" value="ECO:0007669"/>
    <property type="project" value="UniProtKB-SubCell"/>
</dbReference>
<dbReference type="PROSITE" id="PS50294">
    <property type="entry name" value="WD_REPEATS_REGION"/>
    <property type="match status" value="4"/>
</dbReference>
<evidence type="ECO:0000313" key="14">
    <source>
        <dbReference type="EMBL" id="KAF1829178.1"/>
    </source>
</evidence>
<evidence type="ECO:0000313" key="15">
    <source>
        <dbReference type="Proteomes" id="UP000800040"/>
    </source>
</evidence>
<dbReference type="PANTHER" id="PTHR19855:SF28">
    <property type="entry name" value="CCR4-ASSOCIATED FACTOR 4"/>
    <property type="match status" value="1"/>
</dbReference>
<keyword evidence="2 11" id="KW-0853">WD repeat</keyword>
<dbReference type="SMART" id="SM00320">
    <property type="entry name" value="WD40"/>
    <property type="match status" value="6"/>
</dbReference>
<dbReference type="EMBL" id="ML975461">
    <property type="protein sequence ID" value="KAF1829178.1"/>
    <property type="molecule type" value="Genomic_DNA"/>
</dbReference>
<feature type="repeat" description="WD" evidence="11">
    <location>
        <begin position="454"/>
        <end position="493"/>
    </location>
</feature>
<accession>A0A6A5JWV7</accession>
<name>A0A6A5JWV7_9PLEO</name>
<proteinExistence type="inferred from homology"/>
<dbReference type="Gene3D" id="6.10.280.220">
    <property type="match status" value="1"/>
</dbReference>
<dbReference type="CDD" id="cd22881">
    <property type="entry name" value="Mdv1_N"/>
    <property type="match status" value="1"/>
</dbReference>
<dbReference type="CDD" id="cd00200">
    <property type="entry name" value="WD40"/>
    <property type="match status" value="1"/>
</dbReference>
<dbReference type="PROSITE" id="PS50082">
    <property type="entry name" value="WD_REPEATS_2"/>
    <property type="match status" value="5"/>
</dbReference>
<feature type="repeat" description="WD" evidence="11">
    <location>
        <begin position="537"/>
        <end position="559"/>
    </location>
</feature>
<evidence type="ECO:0000256" key="5">
    <source>
        <dbReference type="ARBA" id="ARBA00023054"/>
    </source>
</evidence>
<dbReference type="InterPro" id="IPR015943">
    <property type="entry name" value="WD40/YVTN_repeat-like_dom_sf"/>
</dbReference>
<dbReference type="InterPro" id="IPR019775">
    <property type="entry name" value="WD40_repeat_CS"/>
</dbReference>
<evidence type="ECO:0000256" key="7">
    <source>
        <dbReference type="ARBA" id="ARBA00023136"/>
    </source>
</evidence>
<dbReference type="InterPro" id="IPR036322">
    <property type="entry name" value="WD40_repeat_dom_sf"/>
</dbReference>
<keyword evidence="6" id="KW-0496">Mitochondrion</keyword>
<evidence type="ECO:0000256" key="9">
    <source>
        <dbReference type="ARBA" id="ARBA00039789"/>
    </source>
</evidence>
<feature type="region of interest" description="Disordered" evidence="13">
    <location>
        <begin position="1"/>
        <end position="42"/>
    </location>
</feature>
<gene>
    <name evidence="14" type="ORF">BDW02DRAFT_574233</name>
</gene>
<evidence type="ECO:0000256" key="10">
    <source>
        <dbReference type="ARBA" id="ARBA00043913"/>
    </source>
</evidence>
<dbReference type="Gene3D" id="2.130.10.10">
    <property type="entry name" value="YVTN repeat-like/Quinoprotein amine dehydrogenase"/>
    <property type="match status" value="2"/>
</dbReference>
<protein>
    <recommendedName>
        <fullName evidence="9">Mitochondrial division protein 1</fullName>
    </recommendedName>
</protein>
<organism evidence="14 15">
    <name type="scientific">Decorospora gaudefroyi</name>
    <dbReference type="NCBI Taxonomy" id="184978"/>
    <lineage>
        <taxon>Eukaryota</taxon>
        <taxon>Fungi</taxon>
        <taxon>Dikarya</taxon>
        <taxon>Ascomycota</taxon>
        <taxon>Pezizomycotina</taxon>
        <taxon>Dothideomycetes</taxon>
        <taxon>Pleosporomycetidae</taxon>
        <taxon>Pleosporales</taxon>
        <taxon>Pleosporineae</taxon>
        <taxon>Pleosporaceae</taxon>
        <taxon>Decorospora</taxon>
    </lineage>
</organism>
<sequence length="677" mass="74439">MASSTARNGSPGRGRSTSPRSPRFSQHFDDDEDGDGGLLDSLPDTRHLQAFGKKVTATAGSLIGAEGVTQHYQNAIGELHRELRRPLMQRSVFSFAQTTPREIVRSRISVPEIQQRALSYISNDLLANIPEDNSHFSLFQGFEASLPDKPDDHAKRHGRHNARGQRLIGGGEEEEDDGDANVPPSMRKLRNQKNSMSHRLEMMGVRKHMCVAEIHEIDNKIANLNTMRKMVLDRLAGLEIEEGELEQDLLTVDNQIEDLQEELDDEAALAPKTASSNASAEQEDGKDGFMSESIYQKIPQSPKTKSKAKRLSKRMSMPVLHEHLQSGSKIKELPAHMDSVTAMDFDAPWGMLVSASLDDTVRVWDLNAGRCIGMLEGHLSSVHCLQVEENIVATGSMDATIRLWDLSKAEYAPHDNRINKSDDGTDDGLAFENSEDAPPPPPSTSMQDCPMFSLASHVDEVTALHFRGDTLVSGSADKTLRQWDLVKGRCVQTLDVLWAAAQATATNTSNSTWRQTGRATDASADFVGAIQVFDAALACGTADGMVRLWDLRSGQVHRSLVGHTGPVTALQFDDVHLVTGSVDRSIRIWDLRTGAIADAYAYDHPVTSMMFDSRRIVSAAGEDVVKVYDKTDGRHWNCGPGADEKDDSAHSIIEHVRIKDGYLVEGRKDGTVGVWSC</sequence>
<feature type="compositionally biased region" description="Basic and acidic residues" evidence="13">
    <location>
        <begin position="414"/>
        <end position="423"/>
    </location>
</feature>
<feature type="coiled-coil region" evidence="12">
    <location>
        <begin position="242"/>
        <end position="269"/>
    </location>
</feature>
<reference evidence="14" key="1">
    <citation type="submission" date="2020-01" db="EMBL/GenBank/DDBJ databases">
        <authorList>
            <consortium name="DOE Joint Genome Institute"/>
            <person name="Haridas S."/>
            <person name="Albert R."/>
            <person name="Binder M."/>
            <person name="Bloem J."/>
            <person name="Labutti K."/>
            <person name="Salamov A."/>
            <person name="Andreopoulos B."/>
            <person name="Baker S.E."/>
            <person name="Barry K."/>
            <person name="Bills G."/>
            <person name="Bluhm B.H."/>
            <person name="Cannon C."/>
            <person name="Castanera R."/>
            <person name="Culley D.E."/>
            <person name="Daum C."/>
            <person name="Ezra D."/>
            <person name="Gonzalez J.B."/>
            <person name="Henrissat B."/>
            <person name="Kuo A."/>
            <person name="Liang C."/>
            <person name="Lipzen A."/>
            <person name="Lutzoni F."/>
            <person name="Magnuson J."/>
            <person name="Mondo S."/>
            <person name="Nolan M."/>
            <person name="Ohm R."/>
            <person name="Pangilinan J."/>
            <person name="Park H.-J."/>
            <person name="Ramirez L."/>
            <person name="Alfaro M."/>
            <person name="Sun H."/>
            <person name="Tritt A."/>
            <person name="Yoshinaga Y."/>
            <person name="Zwiers L.-H."/>
            <person name="Turgeon B.G."/>
            <person name="Goodwin S.B."/>
            <person name="Spatafora J.W."/>
            <person name="Crous P.W."/>
            <person name="Grigoriev I.V."/>
        </authorList>
    </citation>
    <scope>NUCLEOTIDE SEQUENCE</scope>
    <source>
        <strain evidence="14">P77</strain>
    </source>
</reference>
<evidence type="ECO:0000256" key="2">
    <source>
        <dbReference type="ARBA" id="ARBA00022574"/>
    </source>
</evidence>
<dbReference type="InterPro" id="IPR020472">
    <property type="entry name" value="WD40_PAC1"/>
</dbReference>
<evidence type="ECO:0000256" key="12">
    <source>
        <dbReference type="SAM" id="Coils"/>
    </source>
</evidence>
<dbReference type="Pfam" id="PF00400">
    <property type="entry name" value="WD40"/>
    <property type="match status" value="4"/>
</dbReference>
<keyword evidence="15" id="KW-1185">Reference proteome</keyword>
<evidence type="ECO:0000256" key="11">
    <source>
        <dbReference type="PROSITE-ProRule" id="PRU00221"/>
    </source>
</evidence>
<keyword evidence="7" id="KW-0472">Membrane</keyword>
<dbReference type="FunFam" id="2.130.10.10:FF:000881">
    <property type="entry name" value="Mitochondrial division protein 1"/>
    <property type="match status" value="1"/>
</dbReference>
<keyword evidence="3" id="KW-0677">Repeat</keyword>
<evidence type="ECO:0000256" key="1">
    <source>
        <dbReference type="ARBA" id="ARBA00004570"/>
    </source>
</evidence>
<dbReference type="AlphaFoldDB" id="A0A6A5JWV7"/>
<evidence type="ECO:0000256" key="3">
    <source>
        <dbReference type="ARBA" id="ARBA00022737"/>
    </source>
</evidence>
<evidence type="ECO:0000256" key="8">
    <source>
        <dbReference type="ARBA" id="ARBA00038415"/>
    </source>
</evidence>
<keyword evidence="4" id="KW-1000">Mitochondrion outer membrane</keyword>
<evidence type="ECO:0000256" key="13">
    <source>
        <dbReference type="SAM" id="MobiDB-lite"/>
    </source>
</evidence>
<dbReference type="PANTHER" id="PTHR19855">
    <property type="entry name" value="WD40 REPEAT PROTEIN 12, 37"/>
    <property type="match status" value="1"/>
</dbReference>
<keyword evidence="5 12" id="KW-0175">Coiled coil</keyword>
<comment type="subcellular location">
    <subcellularLocation>
        <location evidence="1">Mitochondrion outer membrane</location>
        <topology evidence="1">Peripheral membrane protein</topology>
        <orientation evidence="1">Cytoplasmic side</orientation>
    </subcellularLocation>
</comment>
<feature type="region of interest" description="Disordered" evidence="13">
    <location>
        <begin position="147"/>
        <end position="187"/>
    </location>
</feature>
<dbReference type="SUPFAM" id="SSF50978">
    <property type="entry name" value="WD40 repeat-like"/>
    <property type="match status" value="1"/>
</dbReference>
<feature type="repeat" description="WD" evidence="11">
    <location>
        <begin position="560"/>
        <end position="599"/>
    </location>
</feature>
<comment type="function">
    <text evidence="10">Involved in mitochondrial fission. Acts as an adapter protein required to form mitochondrial fission complexes. Formation of these complexes is required to promote constriction and fission of the mitochondrial compartment at a late step in mitochondrial division.</text>
</comment>
<dbReference type="PROSITE" id="PS00678">
    <property type="entry name" value="WD_REPEATS_1"/>
    <property type="match status" value="3"/>
</dbReference>
<evidence type="ECO:0000256" key="6">
    <source>
        <dbReference type="ARBA" id="ARBA00023128"/>
    </source>
</evidence>
<feature type="region of interest" description="Disordered" evidence="13">
    <location>
        <begin position="414"/>
        <end position="449"/>
    </location>
</feature>
<dbReference type="InterPro" id="IPR001680">
    <property type="entry name" value="WD40_rpt"/>
</dbReference>
<feature type="repeat" description="WD" evidence="11">
    <location>
        <begin position="333"/>
        <end position="374"/>
    </location>
</feature>
<dbReference type="PRINTS" id="PR00320">
    <property type="entry name" value="GPROTEINBRPT"/>
</dbReference>
<dbReference type="OrthoDB" id="496at2759"/>
<feature type="compositionally biased region" description="Low complexity" evidence="13">
    <location>
        <begin position="7"/>
        <end position="25"/>
    </location>
</feature>
<evidence type="ECO:0000256" key="4">
    <source>
        <dbReference type="ARBA" id="ARBA00022787"/>
    </source>
</evidence>
<comment type="similarity">
    <text evidence="8">Belongs to the WD repeat MDV1/CAF4 family.</text>
</comment>